<reference evidence="2" key="1">
    <citation type="submission" date="2015-11" db="EMBL/GenBank/DDBJ databases">
        <title>De novo transcriptome assembly of four potential Pierce s Disease insect vectors from Arizona vineyards.</title>
        <authorList>
            <person name="Tassone E.E."/>
        </authorList>
    </citation>
    <scope>NUCLEOTIDE SEQUENCE</scope>
</reference>
<evidence type="ECO:0000259" key="1">
    <source>
        <dbReference type="Pfam" id="PF13843"/>
    </source>
</evidence>
<feature type="domain" description="PiggyBac transposable element-derived protein" evidence="1">
    <location>
        <begin position="64"/>
        <end position="135"/>
    </location>
</feature>
<organism evidence="2">
    <name type="scientific">Homalodisca liturata</name>
    <dbReference type="NCBI Taxonomy" id="320908"/>
    <lineage>
        <taxon>Eukaryota</taxon>
        <taxon>Metazoa</taxon>
        <taxon>Ecdysozoa</taxon>
        <taxon>Arthropoda</taxon>
        <taxon>Hexapoda</taxon>
        <taxon>Insecta</taxon>
        <taxon>Pterygota</taxon>
        <taxon>Neoptera</taxon>
        <taxon>Paraneoptera</taxon>
        <taxon>Hemiptera</taxon>
        <taxon>Auchenorrhyncha</taxon>
        <taxon>Membracoidea</taxon>
        <taxon>Cicadellidae</taxon>
        <taxon>Cicadellinae</taxon>
        <taxon>Proconiini</taxon>
        <taxon>Homalodisca</taxon>
    </lineage>
</organism>
<gene>
    <name evidence="2" type="ORF">g.58201</name>
</gene>
<accession>A0A1B6HWV1</accession>
<name>A0A1B6HWV1_9HEMI</name>
<feature type="non-terminal residue" evidence="2">
    <location>
        <position position="1"/>
    </location>
</feature>
<dbReference type="PANTHER" id="PTHR47272">
    <property type="entry name" value="DDE_TNP_1_7 DOMAIN-CONTAINING PROTEIN"/>
    <property type="match status" value="1"/>
</dbReference>
<dbReference type="AlphaFoldDB" id="A0A1B6HWV1"/>
<evidence type="ECO:0000313" key="2">
    <source>
        <dbReference type="EMBL" id="JAS79120.1"/>
    </source>
</evidence>
<dbReference type="EMBL" id="GECU01028586">
    <property type="protein sequence ID" value="JAS79120.1"/>
    <property type="molecule type" value="Transcribed_RNA"/>
</dbReference>
<dbReference type="InterPro" id="IPR029526">
    <property type="entry name" value="PGBD"/>
</dbReference>
<proteinExistence type="predicted"/>
<dbReference type="Pfam" id="PF13843">
    <property type="entry name" value="DDE_Tnp_1_7"/>
    <property type="match status" value="1"/>
</dbReference>
<protein>
    <recommendedName>
        <fullName evidence="1">PiggyBac transposable element-derived protein domain-containing protein</fullName>
    </recommendedName>
</protein>
<dbReference type="PANTHER" id="PTHR47272:SF1">
    <property type="entry name" value="PIGGYBAC TRANSPOSABLE ELEMENT-DERIVED PROTEIN 3-LIKE"/>
    <property type="match status" value="1"/>
</dbReference>
<sequence length="137" mass="16374">HTYCRTMKKNTKLQPPIKRTKNIPTAEPWRKGIFSPDPVTLHEPSYIPLDCTNWSNEKFVELYYDDDILLQFVEKSNQTYVLKTGKSLNLSLREFKVWLGVNFVMSSLQLPQIRMYWDKEWRVAVVADHMSRDRFFK</sequence>